<dbReference type="GO" id="GO:0046961">
    <property type="term" value="F:proton-transporting ATPase activity, rotational mechanism"/>
    <property type="evidence" value="ECO:0007669"/>
    <property type="project" value="InterPro"/>
</dbReference>
<keyword evidence="6" id="KW-1185">Reference proteome</keyword>
<dbReference type="GO" id="GO:0033178">
    <property type="term" value="C:proton-transporting two-sector ATPase complex, catalytic domain"/>
    <property type="evidence" value="ECO:0007669"/>
    <property type="project" value="InterPro"/>
</dbReference>
<comment type="caution">
    <text evidence="5">The sequence shown here is derived from an EMBL/GenBank/DDBJ whole genome shotgun (WGS) entry which is preliminary data.</text>
</comment>
<evidence type="ECO:0000256" key="1">
    <source>
        <dbReference type="ARBA" id="ARBA00005901"/>
    </source>
</evidence>
<proteinExistence type="inferred from homology"/>
<dbReference type="EMBL" id="JANFYS010000014">
    <property type="protein sequence ID" value="MCQ4770418.1"/>
    <property type="molecule type" value="Genomic_DNA"/>
</dbReference>
<dbReference type="Proteomes" id="UP001204562">
    <property type="component" value="Unassembled WGS sequence"/>
</dbReference>
<accession>A0AAW5JKN5</accession>
<evidence type="ECO:0000313" key="4">
    <source>
        <dbReference type="EMBL" id="MCG4526773.1"/>
    </source>
</evidence>
<keyword evidence="3" id="KW-0406">Ion transport</keyword>
<evidence type="ECO:0000256" key="3">
    <source>
        <dbReference type="ARBA" id="ARBA00023065"/>
    </source>
</evidence>
<dbReference type="Pfam" id="PF01991">
    <property type="entry name" value="vATP-synt_E"/>
    <property type="match status" value="1"/>
</dbReference>
<comment type="similarity">
    <text evidence="1">Belongs to the V-ATPase E subunit family.</text>
</comment>
<dbReference type="Proteomes" id="UP001200313">
    <property type="component" value="Unassembled WGS sequence"/>
</dbReference>
<dbReference type="AlphaFoldDB" id="A0AAW5JKN5"/>
<evidence type="ECO:0000313" key="7">
    <source>
        <dbReference type="Proteomes" id="UP001204562"/>
    </source>
</evidence>
<protein>
    <submittedName>
        <fullName evidence="5">V-type ATP synthase subunit E family protein</fullName>
    </submittedName>
</protein>
<dbReference type="Gene3D" id="1.20.5.620">
    <property type="entry name" value="F1F0 ATP synthase subunit B, membrane domain"/>
    <property type="match status" value="1"/>
</dbReference>
<dbReference type="EMBL" id="JAKNJB010000009">
    <property type="protein sequence ID" value="MCG4526773.1"/>
    <property type="molecule type" value="Genomic_DNA"/>
</dbReference>
<keyword evidence="2" id="KW-0813">Transport</keyword>
<dbReference type="SUPFAM" id="SSF160527">
    <property type="entry name" value="V-type ATPase subunit E-like"/>
    <property type="match status" value="1"/>
</dbReference>
<gene>
    <name evidence="4" type="ORF">L0P79_06740</name>
    <name evidence="5" type="ORF">NE579_08070</name>
</gene>
<evidence type="ECO:0000256" key="2">
    <source>
        <dbReference type="ARBA" id="ARBA00022448"/>
    </source>
</evidence>
<dbReference type="RefSeq" id="WP_238073674.1">
    <property type="nucleotide sequence ID" value="NZ_JAKNJB010000009.1"/>
</dbReference>
<evidence type="ECO:0000313" key="5">
    <source>
        <dbReference type="EMBL" id="MCQ4770418.1"/>
    </source>
</evidence>
<reference evidence="5" key="2">
    <citation type="submission" date="2022-06" db="EMBL/GenBank/DDBJ databases">
        <title>Isolation of gut microbiota from human fecal samples.</title>
        <authorList>
            <person name="Pamer E.G."/>
            <person name="Barat B."/>
            <person name="Waligurski E."/>
            <person name="Medina S."/>
            <person name="Paddock L."/>
            <person name="Mostad J."/>
        </authorList>
    </citation>
    <scope>NUCLEOTIDE SEQUENCE</scope>
    <source>
        <strain evidence="5">DFI.9.91</strain>
    </source>
</reference>
<dbReference type="InterPro" id="IPR002842">
    <property type="entry name" value="ATPase_V1_Esu"/>
</dbReference>
<sequence>MNGIEKITGQIDADVQKEIDELTAQAQAQAAEISAKYEAQAKSDSGAILQKGTQDAAQREERLASVAQLEARKLVLAAKQEMVGKAFDKALADLAALPDEQYVALLADLAVKASRTGREQVIFSQKDRSRFGKAVVTRANEILARQVAPKLPDELTETKAGAVLDKVVTGASAVLAGTGMLTMAEETRPMAGGLILRDDKVETNCSFEVLIHLQKEDLAAEVARALFE</sequence>
<reference evidence="4 6" key="1">
    <citation type="submission" date="2022-01" db="EMBL/GenBank/DDBJ databases">
        <title>Collection of gut derived symbiotic bacterial strains cultured from healthy donors.</title>
        <authorList>
            <person name="Lin H."/>
            <person name="Kohout C."/>
            <person name="Waligurski E."/>
            <person name="Pamer E.G."/>
        </authorList>
    </citation>
    <scope>NUCLEOTIDE SEQUENCE [LARGE SCALE GENOMIC DNA]</scope>
    <source>
        <strain evidence="4 6">DFI.3.7</strain>
    </source>
</reference>
<evidence type="ECO:0000313" key="6">
    <source>
        <dbReference type="Proteomes" id="UP001200313"/>
    </source>
</evidence>
<name>A0AAW5JKN5_9FIRM</name>
<organism evidence="5 7">
    <name type="scientific">Intestinimonas massiliensis</name>
    <name type="common">ex Afouda et al. 2020</name>
    <dbReference type="NCBI Taxonomy" id="1673721"/>
    <lineage>
        <taxon>Bacteria</taxon>
        <taxon>Bacillati</taxon>
        <taxon>Bacillota</taxon>
        <taxon>Clostridia</taxon>
        <taxon>Eubacteriales</taxon>
        <taxon>Intestinimonas</taxon>
    </lineage>
</organism>